<evidence type="ECO:0000256" key="4">
    <source>
        <dbReference type="ARBA" id="ARBA00023163"/>
    </source>
</evidence>
<evidence type="ECO:0000256" key="1">
    <source>
        <dbReference type="ARBA" id="ARBA00009437"/>
    </source>
</evidence>
<evidence type="ECO:0000313" key="6">
    <source>
        <dbReference type="EMBL" id="QLF70189.1"/>
    </source>
</evidence>
<dbReference type="PANTHER" id="PTHR30537:SF3">
    <property type="entry name" value="TRANSCRIPTIONAL REGULATORY PROTEIN"/>
    <property type="match status" value="1"/>
</dbReference>
<reference evidence="6 7" key="1">
    <citation type="submission" date="2020-06" db="EMBL/GenBank/DDBJ databases">
        <title>Genome sequence of Rhizobium sp strain ADMK78.</title>
        <authorList>
            <person name="Rahi P."/>
        </authorList>
    </citation>
    <scope>NUCLEOTIDE SEQUENCE [LARGE SCALE GENOMIC DNA]</scope>
    <source>
        <strain evidence="6 7">ADMK78</strain>
    </source>
</reference>
<proteinExistence type="inferred from homology"/>
<feature type="domain" description="HTH lysR-type" evidence="5">
    <location>
        <begin position="8"/>
        <end position="65"/>
    </location>
</feature>
<dbReference type="RefSeq" id="WP_138289624.1">
    <property type="nucleotide sequence ID" value="NZ_CP058350.1"/>
</dbReference>
<dbReference type="SUPFAM" id="SSF53850">
    <property type="entry name" value="Periplasmic binding protein-like II"/>
    <property type="match status" value="1"/>
</dbReference>
<dbReference type="EMBL" id="CP058350">
    <property type="protein sequence ID" value="QLF70189.1"/>
    <property type="molecule type" value="Genomic_DNA"/>
</dbReference>
<keyword evidence="4" id="KW-0804">Transcription</keyword>
<dbReference type="SUPFAM" id="SSF46785">
    <property type="entry name" value="Winged helix' DNA-binding domain"/>
    <property type="match status" value="1"/>
</dbReference>
<dbReference type="PANTHER" id="PTHR30537">
    <property type="entry name" value="HTH-TYPE TRANSCRIPTIONAL REGULATOR"/>
    <property type="match status" value="1"/>
</dbReference>
<organism evidence="6 7">
    <name type="scientific">Peteryoungia desertarenae</name>
    <dbReference type="NCBI Taxonomy" id="1813451"/>
    <lineage>
        <taxon>Bacteria</taxon>
        <taxon>Pseudomonadati</taxon>
        <taxon>Pseudomonadota</taxon>
        <taxon>Alphaproteobacteria</taxon>
        <taxon>Hyphomicrobiales</taxon>
        <taxon>Rhizobiaceae</taxon>
        <taxon>Peteryoungia</taxon>
    </lineage>
</organism>
<dbReference type="Gene3D" id="3.40.190.290">
    <property type="match status" value="1"/>
</dbReference>
<dbReference type="InterPro" id="IPR058163">
    <property type="entry name" value="LysR-type_TF_proteobact-type"/>
</dbReference>
<dbReference type="InterPro" id="IPR036390">
    <property type="entry name" value="WH_DNA-bd_sf"/>
</dbReference>
<sequence>MNWQVIDYDWNHVRAFLATAKTGSLSAAARELRTSQPTIGRQIAALEQVLGVILFERGRRGLTVTAVGRQLLQHADAMATAAHWMSLTASGQSQDIAGEVSVTAVDFICSQVVVPVIRRLAVEAPALSIRMLSSNAIQDLARRDADIAIRHVRPDQPDLVARLVTTYHASFYAARSFLDRQGRPRTAEELKSIPVIGNDEPEPFIRIAAEHGISICEDQFRHPANSATLIWDLVRAGLGMAFLPDEFCRDMPDLERVFPDHAPFGFPVWLVTHRELQTSRRIRMVYDALAEELAARR</sequence>
<dbReference type="Pfam" id="PF03466">
    <property type="entry name" value="LysR_substrate"/>
    <property type="match status" value="1"/>
</dbReference>
<gene>
    <name evidence="6" type="ORF">FE840_011925</name>
</gene>
<dbReference type="InterPro" id="IPR005119">
    <property type="entry name" value="LysR_subst-bd"/>
</dbReference>
<evidence type="ECO:0000256" key="2">
    <source>
        <dbReference type="ARBA" id="ARBA00023015"/>
    </source>
</evidence>
<evidence type="ECO:0000313" key="7">
    <source>
        <dbReference type="Proteomes" id="UP000308530"/>
    </source>
</evidence>
<accession>A0ABX6QNM4</accession>
<dbReference type="PROSITE" id="PS50931">
    <property type="entry name" value="HTH_LYSR"/>
    <property type="match status" value="1"/>
</dbReference>
<evidence type="ECO:0000259" key="5">
    <source>
        <dbReference type="PROSITE" id="PS50931"/>
    </source>
</evidence>
<name>A0ABX6QNM4_9HYPH</name>
<keyword evidence="3" id="KW-0238">DNA-binding</keyword>
<comment type="similarity">
    <text evidence="1">Belongs to the LysR transcriptional regulatory family.</text>
</comment>
<dbReference type="PRINTS" id="PR00039">
    <property type="entry name" value="HTHLYSR"/>
</dbReference>
<evidence type="ECO:0000256" key="3">
    <source>
        <dbReference type="ARBA" id="ARBA00023125"/>
    </source>
</evidence>
<protein>
    <submittedName>
        <fullName evidence="6">LysR family transcriptional regulator</fullName>
    </submittedName>
</protein>
<keyword evidence="7" id="KW-1185">Reference proteome</keyword>
<dbReference type="InterPro" id="IPR000847">
    <property type="entry name" value="LysR_HTH_N"/>
</dbReference>
<keyword evidence="2" id="KW-0805">Transcription regulation</keyword>
<dbReference type="Gene3D" id="1.10.10.10">
    <property type="entry name" value="Winged helix-like DNA-binding domain superfamily/Winged helix DNA-binding domain"/>
    <property type="match status" value="1"/>
</dbReference>
<dbReference type="Pfam" id="PF00126">
    <property type="entry name" value="HTH_1"/>
    <property type="match status" value="1"/>
</dbReference>
<dbReference type="InterPro" id="IPR036388">
    <property type="entry name" value="WH-like_DNA-bd_sf"/>
</dbReference>
<dbReference type="Proteomes" id="UP000308530">
    <property type="component" value="Chromosome"/>
</dbReference>